<comment type="caution">
    <text evidence="2">The sequence shown here is derived from an EMBL/GenBank/DDBJ whole genome shotgun (WGS) entry which is preliminary data.</text>
</comment>
<reference evidence="2" key="1">
    <citation type="submission" date="2023-01" db="EMBL/GenBank/DDBJ databases">
        <title>The growth and conidiation of Purpureocillium lavendulum are regulated by nitrogen source and histone H3K14 acetylation.</title>
        <authorList>
            <person name="Tang P."/>
            <person name="Han J."/>
            <person name="Zhang C."/>
            <person name="Tang P."/>
            <person name="Qi F."/>
            <person name="Zhang K."/>
            <person name="Liang L."/>
        </authorList>
    </citation>
    <scope>NUCLEOTIDE SEQUENCE</scope>
    <source>
        <strain evidence="2">YMF1.00683</strain>
    </source>
</reference>
<proteinExistence type="predicted"/>
<dbReference type="AlphaFoldDB" id="A0AB34FBA0"/>
<evidence type="ECO:0000313" key="3">
    <source>
        <dbReference type="Proteomes" id="UP001163105"/>
    </source>
</evidence>
<dbReference type="EMBL" id="JAQHRD010000025">
    <property type="protein sequence ID" value="KAJ6436293.1"/>
    <property type="molecule type" value="Genomic_DNA"/>
</dbReference>
<accession>A0AB34FBA0</accession>
<evidence type="ECO:0000313" key="2">
    <source>
        <dbReference type="EMBL" id="KAJ6436293.1"/>
    </source>
</evidence>
<organism evidence="2 3">
    <name type="scientific">Purpureocillium lavendulum</name>
    <dbReference type="NCBI Taxonomy" id="1247861"/>
    <lineage>
        <taxon>Eukaryota</taxon>
        <taxon>Fungi</taxon>
        <taxon>Dikarya</taxon>
        <taxon>Ascomycota</taxon>
        <taxon>Pezizomycotina</taxon>
        <taxon>Sordariomycetes</taxon>
        <taxon>Hypocreomycetidae</taxon>
        <taxon>Hypocreales</taxon>
        <taxon>Ophiocordycipitaceae</taxon>
        <taxon>Purpureocillium</taxon>
    </lineage>
</organism>
<protein>
    <recommendedName>
        <fullName evidence="4">C6 transcription factor</fullName>
    </recommendedName>
</protein>
<gene>
    <name evidence="2" type="ORF">O9K51_11201</name>
</gene>
<sequence length="343" mass="36824">MPFTASGSNPPGNLLAHDGPQPDFWGASGDSAALSGFPSIEQSPAAPGEDILALVDVVQLSGPSQLRGLLSADDEIDAMLDMGRDSSSSALYMDLGPLLDPCESAVLPQSPLPQCVSPASSLMRFREEMDQRIAAVDAYYSDPVKVVQGCREEAAGAEQAENPAALLLTCSTKFIDIIQSLTPAAGQTHTQSEDALSTEVVLLALSSYLALMRLFDSLFHTIFEFICDLPPASFKSVKVKSVLRIGGISTLQDMPLKTYATGILDAIQGQVRTLERCMGIPTEYCLSGEAAASATPGIFSRADRTRLFWAVMEQEDVKSRRDGKSYVESIRASIKDSMRFLDD</sequence>
<dbReference type="Proteomes" id="UP001163105">
    <property type="component" value="Unassembled WGS sequence"/>
</dbReference>
<evidence type="ECO:0000256" key="1">
    <source>
        <dbReference type="SAM" id="MobiDB-lite"/>
    </source>
</evidence>
<name>A0AB34FBA0_9HYPO</name>
<evidence type="ECO:0008006" key="4">
    <source>
        <dbReference type="Google" id="ProtNLM"/>
    </source>
</evidence>
<feature type="region of interest" description="Disordered" evidence="1">
    <location>
        <begin position="1"/>
        <end position="28"/>
    </location>
</feature>
<keyword evidence="3" id="KW-1185">Reference proteome</keyword>
<feature type="compositionally biased region" description="Polar residues" evidence="1">
    <location>
        <begin position="1"/>
        <end position="11"/>
    </location>
</feature>